<name>A0ACC1Y6R2_MELAZ</name>
<evidence type="ECO:0000313" key="1">
    <source>
        <dbReference type="EMBL" id="KAJ4719071.1"/>
    </source>
</evidence>
<gene>
    <name evidence="1" type="ORF">OWV82_010689</name>
</gene>
<protein>
    <submittedName>
        <fullName evidence="1">Glucan endo-1,3-beta-glucosidase-like</fullName>
    </submittedName>
</protein>
<comment type="caution">
    <text evidence="1">The sequence shown here is derived from an EMBL/GenBank/DDBJ whole genome shotgun (WGS) entry which is preliminary data.</text>
</comment>
<evidence type="ECO:0000313" key="2">
    <source>
        <dbReference type="Proteomes" id="UP001164539"/>
    </source>
</evidence>
<sequence>RMTMGSSNSIVKMNMVAVVLVLVAITAGPCSATTPIGSAPEPDRGDLGIQEQREGKKFCIVKPVEVDDKTLEEAIDYACATGSGVDCSPIKPGGACYEPNNKRSHAQFAMHSLFVVNNGSASACSYRGAFARSTVDPSNYHYSALH</sequence>
<accession>A0ACC1Y6R2</accession>
<reference evidence="1 2" key="1">
    <citation type="journal article" date="2023" name="Science">
        <title>Complex scaffold remodeling in plant triterpene biosynthesis.</title>
        <authorList>
            <person name="De La Pena R."/>
            <person name="Hodgson H."/>
            <person name="Liu J.C."/>
            <person name="Stephenson M.J."/>
            <person name="Martin A.C."/>
            <person name="Owen C."/>
            <person name="Harkess A."/>
            <person name="Leebens-Mack J."/>
            <person name="Jimenez L.E."/>
            <person name="Osbourn A."/>
            <person name="Sattely E.S."/>
        </authorList>
    </citation>
    <scope>NUCLEOTIDE SEQUENCE [LARGE SCALE GENOMIC DNA]</scope>
    <source>
        <strain evidence="2">cv. JPN11</strain>
        <tissue evidence="1">Leaf</tissue>
    </source>
</reference>
<dbReference type="Proteomes" id="UP001164539">
    <property type="component" value="Chromosome 5"/>
</dbReference>
<organism evidence="1 2">
    <name type="scientific">Melia azedarach</name>
    <name type="common">Chinaberry tree</name>
    <dbReference type="NCBI Taxonomy" id="155640"/>
    <lineage>
        <taxon>Eukaryota</taxon>
        <taxon>Viridiplantae</taxon>
        <taxon>Streptophyta</taxon>
        <taxon>Embryophyta</taxon>
        <taxon>Tracheophyta</taxon>
        <taxon>Spermatophyta</taxon>
        <taxon>Magnoliopsida</taxon>
        <taxon>eudicotyledons</taxon>
        <taxon>Gunneridae</taxon>
        <taxon>Pentapetalae</taxon>
        <taxon>rosids</taxon>
        <taxon>malvids</taxon>
        <taxon>Sapindales</taxon>
        <taxon>Meliaceae</taxon>
        <taxon>Melia</taxon>
    </lineage>
</organism>
<proteinExistence type="predicted"/>
<dbReference type="EMBL" id="CM051398">
    <property type="protein sequence ID" value="KAJ4719071.1"/>
    <property type="molecule type" value="Genomic_DNA"/>
</dbReference>
<feature type="non-terminal residue" evidence="1">
    <location>
        <position position="1"/>
    </location>
</feature>
<keyword evidence="2" id="KW-1185">Reference proteome</keyword>